<dbReference type="Pfam" id="PF00375">
    <property type="entry name" value="SDF"/>
    <property type="match status" value="1"/>
</dbReference>
<feature type="transmembrane region" description="Helical" evidence="9">
    <location>
        <begin position="249"/>
        <end position="276"/>
    </location>
</feature>
<evidence type="ECO:0000256" key="3">
    <source>
        <dbReference type="ARBA" id="ARBA00022448"/>
    </source>
</evidence>
<evidence type="ECO:0000313" key="11">
    <source>
        <dbReference type="Proteomes" id="UP000678499"/>
    </source>
</evidence>
<dbReference type="InterPro" id="IPR050746">
    <property type="entry name" value="DAACS"/>
</dbReference>
<protein>
    <recommendedName>
        <fullName evidence="9">Amino acid transporter</fullName>
    </recommendedName>
</protein>
<proteinExistence type="inferred from homology"/>
<evidence type="ECO:0000256" key="1">
    <source>
        <dbReference type="ARBA" id="ARBA00004141"/>
    </source>
</evidence>
<keyword evidence="4 9" id="KW-0812">Transmembrane</keyword>
<feature type="transmembrane region" description="Helical" evidence="9">
    <location>
        <begin position="126"/>
        <end position="148"/>
    </location>
</feature>
<dbReference type="EMBL" id="OA890012">
    <property type="protein sequence ID" value="CAD7284377.1"/>
    <property type="molecule type" value="Genomic_DNA"/>
</dbReference>
<keyword evidence="8" id="KW-0325">Glycoprotein</keyword>
<evidence type="ECO:0000256" key="7">
    <source>
        <dbReference type="ARBA" id="ARBA00023136"/>
    </source>
</evidence>
<keyword evidence="6 9" id="KW-1133">Transmembrane helix</keyword>
<dbReference type="Gene3D" id="1.10.3860.10">
    <property type="entry name" value="Sodium:dicarboxylate symporter"/>
    <property type="match status" value="1"/>
</dbReference>
<accession>A0A7R9BZC2</accession>
<dbReference type="EMBL" id="CAJPEX010007975">
    <property type="protein sequence ID" value="CAG0924529.1"/>
    <property type="molecule type" value="Genomic_DNA"/>
</dbReference>
<comment type="similarity">
    <text evidence="2 9">Belongs to the dicarboxylate/amino acid:cation symporter (DAACS) (TC 2.A.23) family.</text>
</comment>
<evidence type="ECO:0000313" key="10">
    <source>
        <dbReference type="EMBL" id="CAD7284377.1"/>
    </source>
</evidence>
<evidence type="ECO:0000256" key="2">
    <source>
        <dbReference type="ARBA" id="ARBA00006148"/>
    </source>
</evidence>
<feature type="transmembrane region" description="Helical" evidence="9">
    <location>
        <begin position="324"/>
        <end position="349"/>
    </location>
</feature>
<dbReference type="InterPro" id="IPR001991">
    <property type="entry name" value="Na-dicarboxylate_symporter"/>
</dbReference>
<dbReference type="InterPro" id="IPR018107">
    <property type="entry name" value="Na-dicarboxylate_symporter_CS"/>
</dbReference>
<feature type="transmembrane region" description="Helical" evidence="9">
    <location>
        <begin position="51"/>
        <end position="70"/>
    </location>
</feature>
<dbReference type="PROSITE" id="PS00714">
    <property type="entry name" value="NA_DICARBOXYL_SYMP_2"/>
    <property type="match status" value="1"/>
</dbReference>
<dbReference type="PRINTS" id="PR00173">
    <property type="entry name" value="EDTRNSPORT"/>
</dbReference>
<feature type="transmembrane region" description="Helical" evidence="9">
    <location>
        <begin position="90"/>
        <end position="114"/>
    </location>
</feature>
<organism evidence="10">
    <name type="scientific">Notodromas monacha</name>
    <dbReference type="NCBI Taxonomy" id="399045"/>
    <lineage>
        <taxon>Eukaryota</taxon>
        <taxon>Metazoa</taxon>
        <taxon>Ecdysozoa</taxon>
        <taxon>Arthropoda</taxon>
        <taxon>Crustacea</taxon>
        <taxon>Oligostraca</taxon>
        <taxon>Ostracoda</taxon>
        <taxon>Podocopa</taxon>
        <taxon>Podocopida</taxon>
        <taxon>Cypridocopina</taxon>
        <taxon>Cypridoidea</taxon>
        <taxon>Cyprididae</taxon>
        <taxon>Notodromas</taxon>
    </lineage>
</organism>
<comment type="subcellular location">
    <subcellularLocation>
        <location evidence="1 9">Membrane</location>
        <topology evidence="1 9">Multi-pass membrane protein</topology>
    </subcellularLocation>
</comment>
<dbReference type="PROSITE" id="PS00713">
    <property type="entry name" value="NA_DICARBOXYL_SYMP_1"/>
    <property type="match status" value="1"/>
</dbReference>
<evidence type="ECO:0000256" key="9">
    <source>
        <dbReference type="RuleBase" id="RU361216"/>
    </source>
</evidence>
<keyword evidence="11" id="KW-1185">Reference proteome</keyword>
<keyword evidence="5 9" id="KW-0769">Symport</keyword>
<dbReference type="InterPro" id="IPR036458">
    <property type="entry name" value="Na:dicarbo_symporter_sf"/>
</dbReference>
<evidence type="ECO:0000256" key="4">
    <source>
        <dbReference type="ARBA" id="ARBA00022692"/>
    </source>
</evidence>
<keyword evidence="7 9" id="KW-0472">Membrane</keyword>
<sequence length="364" mass="40101">MVGNNHDDENTQRKITSMMNSKRKMQFTLKVGGLEENASIMKKLKEFVTRNLLLLVTVSGVIFGVIFGFGLRPLGLSPTAILIMSYPGEIFMRLLKLMILPLVVSSLISGSASLNAKISGKIALRTISYFLATSLLNAVLGTVLVVLIHPGQQFDSSIAPNTKQAASILDSFLDLGRNLFPDNLFQATFEQTQTVYIDKTVLIGNGTAAMEIVERVRNLTYRLTPLGVASVICGKILDMADLAETISQLALFILTVLLGVFTYQWVIIQLLYFFFVRKNPFKFYWGLAQSWFTSFATASTAAALPVTFRCMEENNNVDERISKFVLPIGATVNMDGTAMFVSVASIFIAQINSIQLDLGQYATV</sequence>
<keyword evidence="3 9" id="KW-0813">Transport</keyword>
<dbReference type="SUPFAM" id="SSF118215">
    <property type="entry name" value="Proton glutamate symport protein"/>
    <property type="match status" value="1"/>
</dbReference>
<name>A0A7R9BZC2_9CRUS</name>
<dbReference type="GO" id="GO:0015501">
    <property type="term" value="F:glutamate:sodium symporter activity"/>
    <property type="evidence" value="ECO:0007669"/>
    <property type="project" value="TreeGrafter"/>
</dbReference>
<reference evidence="10" key="1">
    <citation type="submission" date="2020-11" db="EMBL/GenBank/DDBJ databases">
        <authorList>
            <person name="Tran Van P."/>
        </authorList>
    </citation>
    <scope>NUCLEOTIDE SEQUENCE</scope>
</reference>
<dbReference type="GO" id="GO:0015175">
    <property type="term" value="F:neutral L-amino acid transmembrane transporter activity"/>
    <property type="evidence" value="ECO:0007669"/>
    <property type="project" value="TreeGrafter"/>
</dbReference>
<feature type="transmembrane region" description="Helical" evidence="9">
    <location>
        <begin position="283"/>
        <end position="304"/>
    </location>
</feature>
<dbReference type="PANTHER" id="PTHR11958">
    <property type="entry name" value="SODIUM/DICARBOXYLATE SYMPORTER-RELATED"/>
    <property type="match status" value="1"/>
</dbReference>
<evidence type="ECO:0000256" key="6">
    <source>
        <dbReference type="ARBA" id="ARBA00022989"/>
    </source>
</evidence>
<evidence type="ECO:0000256" key="8">
    <source>
        <dbReference type="ARBA" id="ARBA00023180"/>
    </source>
</evidence>
<dbReference type="OrthoDB" id="5877963at2759"/>
<feature type="non-terminal residue" evidence="10">
    <location>
        <position position="1"/>
    </location>
</feature>
<dbReference type="PANTHER" id="PTHR11958:SF111">
    <property type="entry name" value="AMINO ACID TRANSPORTER"/>
    <property type="match status" value="1"/>
</dbReference>
<dbReference type="GO" id="GO:0005886">
    <property type="term" value="C:plasma membrane"/>
    <property type="evidence" value="ECO:0007669"/>
    <property type="project" value="TreeGrafter"/>
</dbReference>
<dbReference type="AlphaFoldDB" id="A0A7R9BZC2"/>
<evidence type="ECO:0000256" key="5">
    <source>
        <dbReference type="ARBA" id="ARBA00022847"/>
    </source>
</evidence>
<gene>
    <name evidence="10" type="ORF">NMOB1V02_LOCUS11984</name>
</gene>
<dbReference type="Proteomes" id="UP000678499">
    <property type="component" value="Unassembled WGS sequence"/>
</dbReference>
<dbReference type="GO" id="GO:0005313">
    <property type="term" value="F:L-glutamate transmembrane transporter activity"/>
    <property type="evidence" value="ECO:0007669"/>
    <property type="project" value="TreeGrafter"/>
</dbReference>